<dbReference type="GO" id="GO:0032786">
    <property type="term" value="P:positive regulation of DNA-templated transcription, elongation"/>
    <property type="evidence" value="ECO:0007669"/>
    <property type="project" value="InterPro"/>
</dbReference>
<dbReference type="PROSITE" id="PS51391">
    <property type="entry name" value="CID"/>
    <property type="match status" value="1"/>
</dbReference>
<dbReference type="Proteomes" id="UP000094236">
    <property type="component" value="Unassembled WGS sequence"/>
</dbReference>
<dbReference type="GO" id="GO:0070692">
    <property type="term" value="C:CTDK-1 complex"/>
    <property type="evidence" value="ECO:0007669"/>
    <property type="project" value="InterPro"/>
</dbReference>
<dbReference type="AlphaFoldDB" id="A0A1E4TXY2"/>
<dbReference type="Gene3D" id="1.25.40.90">
    <property type="match status" value="1"/>
</dbReference>
<evidence type="ECO:0000259" key="2">
    <source>
        <dbReference type="PROSITE" id="PS51391"/>
    </source>
</evidence>
<feature type="region of interest" description="Disordered" evidence="1">
    <location>
        <begin position="330"/>
        <end position="375"/>
    </location>
</feature>
<evidence type="ECO:0000313" key="3">
    <source>
        <dbReference type="EMBL" id="ODV96620.1"/>
    </source>
</evidence>
<sequence>MMDPFEARLKFQQMLKSLTCSNTNNLNVSKFAITNSELQEDFHSCILEVLENSDLNHKLNLFQFFEVLILQSLQVSSRPYISNFVRDFYRIFEIILNDDNANLNSSFLILFKISNLLGFTKSLEYKLKFSAASKELISDEDMSFIEQDVPFIKTNYFMTHELPIIDNYDDIDQVFTKVWEYLLLKKKQSKYERIRKDKHIPLEIPPASSVDDVLPSNQSSSINADQSQLLNNSTTITTTNIVTNIVTPKNGNSNKDEKLILRRMEDDRERTKKSKEKLWENPYVDDLQLEFNECFQKINYQPDLEDEEFKELEEVNLIVAQCYDDWGGGDRIKNDKDNGNGTGTNVNKLKKRKFSTTDKNPGGIRSGKNNHNYYRYNYNNDRRRIRRR</sequence>
<protein>
    <recommendedName>
        <fullName evidence="2">CID domain-containing protein</fullName>
    </recommendedName>
</protein>
<dbReference type="Pfam" id="PF12243">
    <property type="entry name" value="CTK3"/>
    <property type="match status" value="1"/>
</dbReference>
<name>A0A1E4TXY2_PACTA</name>
<dbReference type="InterPro" id="IPR024638">
    <property type="entry name" value="Ctk3_N"/>
</dbReference>
<feature type="domain" description="CID" evidence="2">
    <location>
        <begin position="3"/>
        <end position="148"/>
    </location>
</feature>
<accession>A0A1E4TXY2</accession>
<dbReference type="InterPro" id="IPR008942">
    <property type="entry name" value="ENTH_VHS"/>
</dbReference>
<evidence type="ECO:0000313" key="4">
    <source>
        <dbReference type="Proteomes" id="UP000094236"/>
    </source>
</evidence>
<keyword evidence="4" id="KW-1185">Reference proteome</keyword>
<dbReference type="Pfam" id="PF12350">
    <property type="entry name" value="CTK3_C"/>
    <property type="match status" value="1"/>
</dbReference>
<dbReference type="InterPro" id="IPR006569">
    <property type="entry name" value="CID_dom"/>
</dbReference>
<dbReference type="InterPro" id="IPR024637">
    <property type="entry name" value="Ctk3_C"/>
</dbReference>
<dbReference type="PANTHER" id="PTHR28291:SF1">
    <property type="entry name" value="CTD KINASE SUBUNIT GAMMA"/>
    <property type="match status" value="1"/>
</dbReference>
<organism evidence="3 4">
    <name type="scientific">Pachysolen tannophilus NRRL Y-2460</name>
    <dbReference type="NCBI Taxonomy" id="669874"/>
    <lineage>
        <taxon>Eukaryota</taxon>
        <taxon>Fungi</taxon>
        <taxon>Dikarya</taxon>
        <taxon>Ascomycota</taxon>
        <taxon>Saccharomycotina</taxon>
        <taxon>Pichiomycetes</taxon>
        <taxon>Pachysolenaceae</taxon>
        <taxon>Pachysolen</taxon>
    </lineage>
</organism>
<evidence type="ECO:0000256" key="1">
    <source>
        <dbReference type="SAM" id="MobiDB-lite"/>
    </source>
</evidence>
<dbReference type="InterPro" id="IPR042326">
    <property type="entry name" value="Ctk3"/>
</dbReference>
<dbReference type="EMBL" id="KV454012">
    <property type="protein sequence ID" value="ODV96620.1"/>
    <property type="molecule type" value="Genomic_DNA"/>
</dbReference>
<reference evidence="4" key="1">
    <citation type="submission" date="2016-05" db="EMBL/GenBank/DDBJ databases">
        <title>Comparative genomics of biotechnologically important yeasts.</title>
        <authorList>
            <consortium name="DOE Joint Genome Institute"/>
            <person name="Riley R."/>
            <person name="Haridas S."/>
            <person name="Wolfe K.H."/>
            <person name="Lopes M.R."/>
            <person name="Hittinger C.T."/>
            <person name="Goker M."/>
            <person name="Salamov A."/>
            <person name="Wisecaver J."/>
            <person name="Long T.M."/>
            <person name="Aerts A.L."/>
            <person name="Barry K."/>
            <person name="Choi C."/>
            <person name="Clum A."/>
            <person name="Coughlan A.Y."/>
            <person name="Deshpande S."/>
            <person name="Douglass A.P."/>
            <person name="Hanson S.J."/>
            <person name="Klenk H.-P."/>
            <person name="Labutti K."/>
            <person name="Lapidus A."/>
            <person name="Lindquist E."/>
            <person name="Lipzen A."/>
            <person name="Meier-Kolthoff J.P."/>
            <person name="Ohm R.A."/>
            <person name="Otillar R.P."/>
            <person name="Pangilinan J."/>
            <person name="Peng Y."/>
            <person name="Rokas A."/>
            <person name="Rosa C.A."/>
            <person name="Scheuner C."/>
            <person name="Sibirny A.A."/>
            <person name="Slot J.C."/>
            <person name="Stielow J.B."/>
            <person name="Sun H."/>
            <person name="Kurtzman C.P."/>
            <person name="Blackwell M."/>
            <person name="Grigoriev I.V."/>
            <person name="Jeffries T.W."/>
        </authorList>
    </citation>
    <scope>NUCLEOTIDE SEQUENCE [LARGE SCALE GENOMIC DNA]</scope>
    <source>
        <strain evidence="4">NRRL Y-2460</strain>
    </source>
</reference>
<dbReference type="OrthoDB" id="21266at2759"/>
<gene>
    <name evidence="3" type="ORF">PACTADRAFT_48449</name>
</gene>
<dbReference type="GO" id="GO:0045943">
    <property type="term" value="P:positive regulation of transcription by RNA polymerase I"/>
    <property type="evidence" value="ECO:0007669"/>
    <property type="project" value="TreeGrafter"/>
</dbReference>
<dbReference type="PANTHER" id="PTHR28291">
    <property type="entry name" value="CTD KINASE SUBUNIT GAMMA"/>
    <property type="match status" value="1"/>
</dbReference>
<proteinExistence type="predicted"/>
<dbReference type="STRING" id="669874.A0A1E4TXY2"/>